<dbReference type="PANTHER" id="PTHR22749">
    <property type="entry name" value="RIBOFLAVIN KINASE/FMN ADENYLYLTRANSFERASE"/>
    <property type="match status" value="1"/>
</dbReference>
<dbReference type="InterPro" id="IPR002606">
    <property type="entry name" value="Riboflavin_kinase_bac"/>
</dbReference>
<dbReference type="SUPFAM" id="SSF82114">
    <property type="entry name" value="Riboflavin kinase-like"/>
    <property type="match status" value="1"/>
</dbReference>
<dbReference type="EC" id="2.7.7.2" evidence="15"/>
<dbReference type="InterPro" id="IPR015865">
    <property type="entry name" value="Riboflavin_kinase_bac/euk"/>
</dbReference>
<feature type="domain" description="Riboflavin kinase" evidence="16">
    <location>
        <begin position="182"/>
        <end position="307"/>
    </location>
</feature>
<evidence type="ECO:0000256" key="10">
    <source>
        <dbReference type="ARBA" id="ARBA00022827"/>
    </source>
</evidence>
<evidence type="ECO:0000256" key="6">
    <source>
        <dbReference type="ARBA" id="ARBA00022679"/>
    </source>
</evidence>
<evidence type="ECO:0000256" key="1">
    <source>
        <dbReference type="ARBA" id="ARBA00002121"/>
    </source>
</evidence>
<evidence type="ECO:0000256" key="2">
    <source>
        <dbReference type="ARBA" id="ARBA00004726"/>
    </source>
</evidence>
<dbReference type="InterPro" id="IPR015864">
    <property type="entry name" value="FAD_synthase"/>
</dbReference>
<dbReference type="UniPathway" id="UPA00276">
    <property type="reaction ID" value="UER00406"/>
</dbReference>
<keyword evidence="4 15" id="KW-0285">Flavoprotein</keyword>
<keyword evidence="7 15" id="KW-0548">Nucleotidyltransferase</keyword>
<dbReference type="FunFam" id="3.40.50.620:FF:000021">
    <property type="entry name" value="Riboflavin biosynthesis protein"/>
    <property type="match status" value="1"/>
</dbReference>
<comment type="catalytic activity">
    <reaction evidence="14 15">
        <text>FMN + ATP + H(+) = FAD + diphosphate</text>
        <dbReference type="Rhea" id="RHEA:17237"/>
        <dbReference type="ChEBI" id="CHEBI:15378"/>
        <dbReference type="ChEBI" id="CHEBI:30616"/>
        <dbReference type="ChEBI" id="CHEBI:33019"/>
        <dbReference type="ChEBI" id="CHEBI:57692"/>
        <dbReference type="ChEBI" id="CHEBI:58210"/>
        <dbReference type="EC" id="2.7.7.2"/>
    </reaction>
</comment>
<comment type="catalytic activity">
    <reaction evidence="13 15">
        <text>riboflavin + ATP = FMN + ADP + H(+)</text>
        <dbReference type="Rhea" id="RHEA:14357"/>
        <dbReference type="ChEBI" id="CHEBI:15378"/>
        <dbReference type="ChEBI" id="CHEBI:30616"/>
        <dbReference type="ChEBI" id="CHEBI:57986"/>
        <dbReference type="ChEBI" id="CHEBI:58210"/>
        <dbReference type="ChEBI" id="CHEBI:456216"/>
        <dbReference type="EC" id="2.7.1.26"/>
    </reaction>
</comment>
<dbReference type="GO" id="GO:0006747">
    <property type="term" value="P:FAD biosynthetic process"/>
    <property type="evidence" value="ECO:0007669"/>
    <property type="project" value="UniProtKB-UniRule"/>
</dbReference>
<dbReference type="GO" id="GO:0008531">
    <property type="term" value="F:riboflavin kinase activity"/>
    <property type="evidence" value="ECO:0007669"/>
    <property type="project" value="UniProtKB-UniRule"/>
</dbReference>
<keyword evidence="10 15" id="KW-0274">FAD</keyword>
<evidence type="ECO:0000259" key="16">
    <source>
        <dbReference type="SMART" id="SM00904"/>
    </source>
</evidence>
<comment type="similarity">
    <text evidence="15">Belongs to the ribF family.</text>
</comment>
<keyword evidence="9 15" id="KW-0418">Kinase</keyword>
<keyword evidence="8 15" id="KW-0547">Nucleotide-binding</keyword>
<keyword evidence="18" id="KW-1185">Reference proteome</keyword>
<dbReference type="UniPathway" id="UPA00277">
    <property type="reaction ID" value="UER00407"/>
</dbReference>
<keyword evidence="12" id="KW-0511">Multifunctional enzyme</keyword>
<dbReference type="SUPFAM" id="SSF52374">
    <property type="entry name" value="Nucleotidylyl transferase"/>
    <property type="match status" value="1"/>
</dbReference>
<evidence type="ECO:0000256" key="3">
    <source>
        <dbReference type="ARBA" id="ARBA00005201"/>
    </source>
</evidence>
<dbReference type="NCBIfam" id="NF004162">
    <property type="entry name" value="PRK05627.1-5"/>
    <property type="match status" value="1"/>
</dbReference>
<evidence type="ECO:0000256" key="7">
    <source>
        <dbReference type="ARBA" id="ARBA00022695"/>
    </source>
</evidence>
<dbReference type="CDD" id="cd02064">
    <property type="entry name" value="FAD_synthetase_N"/>
    <property type="match status" value="1"/>
</dbReference>
<protein>
    <recommendedName>
        <fullName evidence="15">Riboflavin biosynthesis protein</fullName>
    </recommendedName>
    <domain>
        <recommendedName>
            <fullName evidence="15">Riboflavin kinase</fullName>
            <ecNumber evidence="15">2.7.1.26</ecNumber>
        </recommendedName>
        <alternativeName>
            <fullName evidence="15">Flavokinase</fullName>
        </alternativeName>
    </domain>
    <domain>
        <recommendedName>
            <fullName evidence="15">FMN adenylyltransferase</fullName>
            <ecNumber evidence="15">2.7.7.2</ecNumber>
        </recommendedName>
        <alternativeName>
            <fullName evidence="15">FAD pyrophosphorylase</fullName>
        </alternativeName>
        <alternativeName>
            <fullName evidence="15">FAD synthase</fullName>
        </alternativeName>
    </domain>
</protein>
<dbReference type="InterPro" id="IPR014729">
    <property type="entry name" value="Rossmann-like_a/b/a_fold"/>
</dbReference>
<keyword evidence="5 15" id="KW-0288">FMN</keyword>
<evidence type="ECO:0000256" key="4">
    <source>
        <dbReference type="ARBA" id="ARBA00022630"/>
    </source>
</evidence>
<dbReference type="NCBIfam" id="NF004160">
    <property type="entry name" value="PRK05627.1-3"/>
    <property type="match status" value="1"/>
</dbReference>
<dbReference type="InterPro" id="IPR023465">
    <property type="entry name" value="Riboflavin_kinase_dom_sf"/>
</dbReference>
<dbReference type="PIRSF" id="PIRSF004491">
    <property type="entry name" value="FAD_Synth"/>
    <property type="match status" value="1"/>
</dbReference>
<organism evidence="17 18">
    <name type="scientific">Hyunsoonleella jejuensis</name>
    <dbReference type="NCBI Taxonomy" id="419940"/>
    <lineage>
        <taxon>Bacteria</taxon>
        <taxon>Pseudomonadati</taxon>
        <taxon>Bacteroidota</taxon>
        <taxon>Flavobacteriia</taxon>
        <taxon>Flavobacteriales</taxon>
        <taxon>Flavobacteriaceae</taxon>
    </lineage>
</organism>
<dbReference type="GO" id="GO:0003919">
    <property type="term" value="F:FMN adenylyltransferase activity"/>
    <property type="evidence" value="ECO:0007669"/>
    <property type="project" value="UniProtKB-UniRule"/>
</dbReference>
<keyword evidence="6 15" id="KW-0808">Transferase</keyword>
<dbReference type="AlphaFoldDB" id="A0A1H9A7A2"/>
<dbReference type="Pfam" id="PF01687">
    <property type="entry name" value="Flavokinase"/>
    <property type="match status" value="1"/>
</dbReference>
<evidence type="ECO:0000313" key="18">
    <source>
        <dbReference type="Proteomes" id="UP000198999"/>
    </source>
</evidence>
<gene>
    <name evidence="17" type="ORF">SAMN05421824_0155</name>
</gene>
<dbReference type="InterPro" id="IPR023468">
    <property type="entry name" value="Riboflavin_kinase"/>
</dbReference>
<comment type="pathway">
    <text evidence="3 15">Cofactor biosynthesis; FMN biosynthesis; FMN from riboflavin (ATP route): step 1/1.</text>
</comment>
<accession>A0A1H9A7A2</accession>
<dbReference type="Proteomes" id="UP000198999">
    <property type="component" value="Unassembled WGS sequence"/>
</dbReference>
<evidence type="ECO:0000256" key="15">
    <source>
        <dbReference type="PIRNR" id="PIRNR004491"/>
    </source>
</evidence>
<reference evidence="17 18" key="1">
    <citation type="submission" date="2016-10" db="EMBL/GenBank/DDBJ databases">
        <authorList>
            <person name="de Groot N.N."/>
        </authorList>
    </citation>
    <scope>NUCLEOTIDE SEQUENCE [LARGE SCALE GENOMIC DNA]</scope>
    <source>
        <strain evidence="17 18">DSM 21035</strain>
    </source>
</reference>
<dbReference type="GO" id="GO:0005524">
    <property type="term" value="F:ATP binding"/>
    <property type="evidence" value="ECO:0007669"/>
    <property type="project" value="UniProtKB-UniRule"/>
</dbReference>
<dbReference type="Gene3D" id="3.40.50.620">
    <property type="entry name" value="HUPs"/>
    <property type="match status" value="1"/>
</dbReference>
<dbReference type="GO" id="GO:0009231">
    <property type="term" value="P:riboflavin biosynthetic process"/>
    <property type="evidence" value="ECO:0007669"/>
    <property type="project" value="InterPro"/>
</dbReference>
<dbReference type="RefSeq" id="WP_092574168.1">
    <property type="nucleotide sequence ID" value="NZ_FOFN01000001.1"/>
</dbReference>
<keyword evidence="11 15" id="KW-0067">ATP-binding</keyword>
<dbReference type="EMBL" id="FOFN01000001">
    <property type="protein sequence ID" value="SEP72524.1"/>
    <property type="molecule type" value="Genomic_DNA"/>
</dbReference>
<dbReference type="OrthoDB" id="9803667at2"/>
<dbReference type="NCBIfam" id="TIGR00083">
    <property type="entry name" value="ribF"/>
    <property type="match status" value="1"/>
</dbReference>
<evidence type="ECO:0000256" key="13">
    <source>
        <dbReference type="ARBA" id="ARBA00047880"/>
    </source>
</evidence>
<evidence type="ECO:0000256" key="8">
    <source>
        <dbReference type="ARBA" id="ARBA00022741"/>
    </source>
</evidence>
<evidence type="ECO:0000256" key="9">
    <source>
        <dbReference type="ARBA" id="ARBA00022777"/>
    </source>
</evidence>
<dbReference type="Gene3D" id="2.40.30.30">
    <property type="entry name" value="Riboflavin kinase-like"/>
    <property type="match status" value="1"/>
</dbReference>
<sequence>MGKVLKIEKYVASSPTIVTIGTFDGVHVGHQKIINRLIDSGHQEKLRSVILTFFPHPRMVLQKDSSIKLINTIQERSEILDKLGLDYLLVKKFTKAFSRLSAETFVKQILVDKLNAKKVIIGYDHRFGRNRNADINDLIKYGEEFGFEVEEISAQDINDVAVSSTKIRQALSEGNIQRANRYLGYPFMLTGTIIKGKGIGKQLNYPTANINIEENYKLIPKQGSYVVKSMIDNKTVFGMMNIGMNPTVSGDTESIEVHFFNFETSIYGKNIQIDVLERIRDEQKFESVEALKSQLEKDKLFSLNFINNYNAE</sequence>
<dbReference type="EC" id="2.7.1.26" evidence="15"/>
<evidence type="ECO:0000256" key="11">
    <source>
        <dbReference type="ARBA" id="ARBA00022840"/>
    </source>
</evidence>
<dbReference type="STRING" id="419940.SAMN05421824_0155"/>
<proteinExistence type="inferred from homology"/>
<evidence type="ECO:0000313" key="17">
    <source>
        <dbReference type="EMBL" id="SEP72524.1"/>
    </source>
</evidence>
<evidence type="ECO:0000256" key="14">
    <source>
        <dbReference type="ARBA" id="ARBA00049494"/>
    </source>
</evidence>
<comment type="function">
    <text evidence="1">Catalyzes the phosphorylation of riboflavin to FMN followed by the adenylation of FMN to FAD.</text>
</comment>
<evidence type="ECO:0000256" key="5">
    <source>
        <dbReference type="ARBA" id="ARBA00022643"/>
    </source>
</evidence>
<dbReference type="Pfam" id="PF06574">
    <property type="entry name" value="FAD_syn"/>
    <property type="match status" value="1"/>
</dbReference>
<name>A0A1H9A7A2_9FLAO</name>
<evidence type="ECO:0000256" key="12">
    <source>
        <dbReference type="ARBA" id="ARBA00023268"/>
    </source>
</evidence>
<dbReference type="PANTHER" id="PTHR22749:SF6">
    <property type="entry name" value="RIBOFLAVIN KINASE"/>
    <property type="match status" value="1"/>
</dbReference>
<dbReference type="SMART" id="SM00904">
    <property type="entry name" value="Flavokinase"/>
    <property type="match status" value="1"/>
</dbReference>
<dbReference type="GO" id="GO:0009398">
    <property type="term" value="P:FMN biosynthetic process"/>
    <property type="evidence" value="ECO:0007669"/>
    <property type="project" value="UniProtKB-UniRule"/>
</dbReference>
<comment type="pathway">
    <text evidence="2 15">Cofactor biosynthesis; FAD biosynthesis; FAD from FMN: step 1/1.</text>
</comment>